<dbReference type="AlphaFoldDB" id="A0A239N014"/>
<accession>A0A239N014</accession>
<dbReference type="EMBL" id="FZOR01000034">
    <property type="protein sequence ID" value="SNT48311.1"/>
    <property type="molecule type" value="Genomic_DNA"/>
</dbReference>
<evidence type="ECO:0000313" key="3">
    <source>
        <dbReference type="Proteomes" id="UP000198318"/>
    </source>
</evidence>
<organism evidence="2 3">
    <name type="scientific">Actinomadura meyerae</name>
    <dbReference type="NCBI Taxonomy" id="240840"/>
    <lineage>
        <taxon>Bacteria</taxon>
        <taxon>Bacillati</taxon>
        <taxon>Actinomycetota</taxon>
        <taxon>Actinomycetes</taxon>
        <taxon>Streptosporangiales</taxon>
        <taxon>Thermomonosporaceae</taxon>
        <taxon>Actinomadura</taxon>
    </lineage>
</organism>
<evidence type="ECO:0000313" key="2">
    <source>
        <dbReference type="EMBL" id="SNT48311.1"/>
    </source>
</evidence>
<dbReference type="RefSeq" id="WP_089329262.1">
    <property type="nucleotide sequence ID" value="NZ_FZOR01000034.1"/>
</dbReference>
<dbReference type="OrthoDB" id="9803128at2"/>
<feature type="region of interest" description="Disordered" evidence="1">
    <location>
        <begin position="1"/>
        <end position="21"/>
    </location>
</feature>
<name>A0A239N014_9ACTN</name>
<sequence>MAATKPTAGRASAPLKGDRDTDELITDGAHFLGMTKKELVGEAVRAYLASHREKMRQAMLDKLRKLDGSAASSVSLLTDIPAEDIERLGGISEDI</sequence>
<keyword evidence="3" id="KW-1185">Reference proteome</keyword>
<dbReference type="Proteomes" id="UP000198318">
    <property type="component" value="Unassembled WGS sequence"/>
</dbReference>
<proteinExistence type="predicted"/>
<reference evidence="2 3" key="1">
    <citation type="submission" date="2017-06" db="EMBL/GenBank/DDBJ databases">
        <authorList>
            <person name="Kim H.J."/>
            <person name="Triplett B.A."/>
        </authorList>
    </citation>
    <scope>NUCLEOTIDE SEQUENCE [LARGE SCALE GENOMIC DNA]</scope>
    <source>
        <strain evidence="2 3">DSM 44715</strain>
    </source>
</reference>
<gene>
    <name evidence="2" type="ORF">SAMN05443665_103464</name>
</gene>
<protein>
    <submittedName>
        <fullName evidence="2">Uncharacterized protein</fullName>
    </submittedName>
</protein>
<evidence type="ECO:0000256" key="1">
    <source>
        <dbReference type="SAM" id="MobiDB-lite"/>
    </source>
</evidence>